<dbReference type="AlphaFoldDB" id="A0A385YPF4"/>
<dbReference type="FunFam" id="3.40.50.2300:FF:000001">
    <property type="entry name" value="DNA-binding response regulator PhoB"/>
    <property type="match status" value="1"/>
</dbReference>
<dbReference type="KEGG" id="paek:D3873_00795"/>
<keyword evidence="7 13" id="KW-0238">DNA-binding</keyword>
<dbReference type="SMART" id="SM00862">
    <property type="entry name" value="Trans_reg_C"/>
    <property type="match status" value="1"/>
</dbReference>
<dbReference type="PROSITE" id="PS50110">
    <property type="entry name" value="RESPONSE_REGULATORY"/>
    <property type="match status" value="1"/>
</dbReference>
<protein>
    <recommendedName>
        <fullName evidence="11">Heme response regulator HssR</fullName>
    </recommendedName>
</protein>
<proteinExistence type="predicted"/>
<dbReference type="SUPFAM" id="SSF52172">
    <property type="entry name" value="CheY-like"/>
    <property type="match status" value="1"/>
</dbReference>
<dbReference type="SMART" id="SM00448">
    <property type="entry name" value="REC"/>
    <property type="match status" value="1"/>
</dbReference>
<dbReference type="Gene3D" id="3.40.50.2300">
    <property type="match status" value="1"/>
</dbReference>
<dbReference type="OrthoDB" id="9790442at2"/>
<keyword evidence="3 12" id="KW-0597">Phosphoprotein</keyword>
<evidence type="ECO:0000256" key="9">
    <source>
        <dbReference type="ARBA" id="ARBA00023163"/>
    </source>
</evidence>
<dbReference type="InterPro" id="IPR001867">
    <property type="entry name" value="OmpR/PhoB-type_DNA-bd"/>
</dbReference>
<dbReference type="GO" id="GO:0000156">
    <property type="term" value="F:phosphorelay response regulator activity"/>
    <property type="evidence" value="ECO:0007669"/>
    <property type="project" value="TreeGrafter"/>
</dbReference>
<keyword evidence="2" id="KW-0963">Cytoplasm</keyword>
<dbReference type="GO" id="GO:0005829">
    <property type="term" value="C:cytosol"/>
    <property type="evidence" value="ECO:0007669"/>
    <property type="project" value="TreeGrafter"/>
</dbReference>
<name>A0A385YPF4_9BACL</name>
<keyword evidence="17" id="KW-1185">Reference proteome</keyword>
<dbReference type="GO" id="GO:0000976">
    <property type="term" value="F:transcription cis-regulatory region binding"/>
    <property type="evidence" value="ECO:0007669"/>
    <property type="project" value="TreeGrafter"/>
</dbReference>
<evidence type="ECO:0000256" key="5">
    <source>
        <dbReference type="ARBA" id="ARBA00023015"/>
    </source>
</evidence>
<evidence type="ECO:0000256" key="10">
    <source>
        <dbReference type="ARBA" id="ARBA00037471"/>
    </source>
</evidence>
<feature type="domain" description="Response regulatory" evidence="14">
    <location>
        <begin position="3"/>
        <end position="116"/>
    </location>
</feature>
<dbReference type="PANTHER" id="PTHR48111">
    <property type="entry name" value="REGULATOR OF RPOS"/>
    <property type="match status" value="1"/>
</dbReference>
<evidence type="ECO:0000256" key="12">
    <source>
        <dbReference type="PROSITE-ProRule" id="PRU00169"/>
    </source>
</evidence>
<evidence type="ECO:0000259" key="15">
    <source>
        <dbReference type="PROSITE" id="PS51755"/>
    </source>
</evidence>
<dbReference type="GO" id="GO:0032993">
    <property type="term" value="C:protein-DNA complex"/>
    <property type="evidence" value="ECO:0007669"/>
    <property type="project" value="TreeGrafter"/>
</dbReference>
<dbReference type="Proteomes" id="UP000265725">
    <property type="component" value="Chromosome"/>
</dbReference>
<dbReference type="InterPro" id="IPR011006">
    <property type="entry name" value="CheY-like_superfamily"/>
</dbReference>
<keyword evidence="6" id="KW-0843">Virulence</keyword>
<feature type="modified residue" description="4-aspartylphosphate" evidence="12">
    <location>
        <position position="52"/>
    </location>
</feature>
<dbReference type="CDD" id="cd00383">
    <property type="entry name" value="trans_reg_C"/>
    <property type="match status" value="1"/>
</dbReference>
<evidence type="ECO:0000256" key="4">
    <source>
        <dbReference type="ARBA" id="ARBA00023012"/>
    </source>
</evidence>
<evidence type="ECO:0000256" key="6">
    <source>
        <dbReference type="ARBA" id="ARBA00023026"/>
    </source>
</evidence>
<dbReference type="InterPro" id="IPR039420">
    <property type="entry name" value="WalR-like"/>
</dbReference>
<reference evidence="17" key="1">
    <citation type="submission" date="2018-09" db="EMBL/GenBank/DDBJ databases">
        <authorList>
            <person name="Zhu H."/>
        </authorList>
    </citation>
    <scope>NUCLEOTIDE SEQUENCE [LARGE SCALE GENOMIC DNA]</scope>
    <source>
        <strain evidence="17">K2R23-3</strain>
    </source>
</reference>
<dbReference type="PROSITE" id="PS51755">
    <property type="entry name" value="OMPR_PHOB"/>
    <property type="match status" value="1"/>
</dbReference>
<dbReference type="PANTHER" id="PTHR48111:SF49">
    <property type="entry name" value="HEME RESPONSE REGULATOR HSSR"/>
    <property type="match status" value="1"/>
</dbReference>
<comment type="subcellular location">
    <subcellularLocation>
        <location evidence="1">Cytoplasm</location>
    </subcellularLocation>
</comment>
<dbReference type="InterPro" id="IPR001789">
    <property type="entry name" value="Sig_transdc_resp-reg_receiver"/>
</dbReference>
<dbReference type="RefSeq" id="WP_119882221.1">
    <property type="nucleotide sequence ID" value="NZ_CP032418.1"/>
</dbReference>
<evidence type="ECO:0000256" key="11">
    <source>
        <dbReference type="ARBA" id="ARBA00039976"/>
    </source>
</evidence>
<feature type="domain" description="OmpR/PhoB-type" evidence="15">
    <location>
        <begin position="126"/>
        <end position="224"/>
    </location>
</feature>
<accession>A0A385YPF4</accession>
<evidence type="ECO:0000256" key="8">
    <source>
        <dbReference type="ARBA" id="ARBA00023159"/>
    </source>
</evidence>
<keyword evidence="4" id="KW-0902">Two-component regulatory system</keyword>
<feature type="DNA-binding region" description="OmpR/PhoB-type" evidence="13">
    <location>
        <begin position="126"/>
        <end position="224"/>
    </location>
</feature>
<evidence type="ECO:0000256" key="1">
    <source>
        <dbReference type="ARBA" id="ARBA00004496"/>
    </source>
</evidence>
<organism evidence="16 17">
    <name type="scientific">Paenisporosarcina cavernae</name>
    <dbReference type="NCBI Taxonomy" id="2320858"/>
    <lineage>
        <taxon>Bacteria</taxon>
        <taxon>Bacillati</taxon>
        <taxon>Bacillota</taxon>
        <taxon>Bacilli</taxon>
        <taxon>Bacillales</taxon>
        <taxon>Caryophanaceae</taxon>
        <taxon>Paenisporosarcina</taxon>
    </lineage>
</organism>
<comment type="function">
    <text evidence="10">Member of the two-component regulatory system HssS/HssR involved in intracellular heme homeostasis and tempering of staphylococcal virulence. Phosphorylated HssR binds to a direct repeat sequence within hrtAB promoter and activates the expression of hrtAB, an efflux pump, in response to extracellular heme, hemin, hemoglobin or blood.</text>
</comment>
<dbReference type="Pfam" id="PF00072">
    <property type="entry name" value="Response_reg"/>
    <property type="match status" value="1"/>
</dbReference>
<dbReference type="EMBL" id="CP032418">
    <property type="protein sequence ID" value="AYC28476.1"/>
    <property type="molecule type" value="Genomic_DNA"/>
</dbReference>
<dbReference type="GO" id="GO:0006355">
    <property type="term" value="P:regulation of DNA-templated transcription"/>
    <property type="evidence" value="ECO:0007669"/>
    <property type="project" value="InterPro"/>
</dbReference>
<dbReference type="Pfam" id="PF00486">
    <property type="entry name" value="Trans_reg_C"/>
    <property type="match status" value="1"/>
</dbReference>
<sequence>MGHILLVDDDQALLVFVQKQLESAGYIVRVASNGAAALSVLGKESFDLAIVDVMMPYVDGFELVRKIRETTSMPIILLTAKAALEDKEKGFRLGTDDYVVKPFEIKELLFRIQALLRRAGLEHAEASLVPIGKAIIDQQTFEVRIDSKTLLLPLKEFELLLYLASHVRRVCTRDELIDQVWGLDFSGDERTVDVHIKRLRQRFPEEESGFRIKTLRGVGYSLEVTER</sequence>
<evidence type="ECO:0000256" key="7">
    <source>
        <dbReference type="ARBA" id="ARBA00023125"/>
    </source>
</evidence>
<evidence type="ECO:0000256" key="2">
    <source>
        <dbReference type="ARBA" id="ARBA00022490"/>
    </source>
</evidence>
<evidence type="ECO:0000256" key="3">
    <source>
        <dbReference type="ARBA" id="ARBA00022553"/>
    </source>
</evidence>
<keyword evidence="5" id="KW-0805">Transcription regulation</keyword>
<keyword evidence="8" id="KW-0010">Activator</keyword>
<evidence type="ECO:0000313" key="17">
    <source>
        <dbReference type="Proteomes" id="UP000265725"/>
    </source>
</evidence>
<dbReference type="CDD" id="cd17574">
    <property type="entry name" value="REC_OmpR"/>
    <property type="match status" value="1"/>
</dbReference>
<dbReference type="Gene3D" id="1.10.10.10">
    <property type="entry name" value="Winged helix-like DNA-binding domain superfamily/Winged helix DNA-binding domain"/>
    <property type="match status" value="1"/>
</dbReference>
<evidence type="ECO:0000256" key="13">
    <source>
        <dbReference type="PROSITE-ProRule" id="PRU01091"/>
    </source>
</evidence>
<keyword evidence="9" id="KW-0804">Transcription</keyword>
<gene>
    <name evidence="16" type="ORF">D3873_00795</name>
</gene>
<dbReference type="Gene3D" id="6.10.250.690">
    <property type="match status" value="1"/>
</dbReference>
<evidence type="ECO:0000313" key="16">
    <source>
        <dbReference type="EMBL" id="AYC28476.1"/>
    </source>
</evidence>
<dbReference type="InterPro" id="IPR036388">
    <property type="entry name" value="WH-like_DNA-bd_sf"/>
</dbReference>
<evidence type="ECO:0000259" key="14">
    <source>
        <dbReference type="PROSITE" id="PS50110"/>
    </source>
</evidence>